<dbReference type="GO" id="GO:0004622">
    <property type="term" value="F:phosphatidylcholine lysophospholipase activity"/>
    <property type="evidence" value="ECO:0007669"/>
    <property type="project" value="TreeGrafter"/>
</dbReference>
<dbReference type="HOGENOM" id="CLU_036181_2_0_4"/>
<keyword evidence="3" id="KW-1185">Reference proteome</keyword>
<dbReference type="Proteomes" id="UP000017813">
    <property type="component" value="Unassembled WGS sequence"/>
</dbReference>
<dbReference type="InterPro" id="IPR007407">
    <property type="entry name" value="DUF459"/>
</dbReference>
<dbReference type="InterPro" id="IPR051532">
    <property type="entry name" value="Ester_Hydrolysis_Enzymes"/>
</dbReference>
<dbReference type="OrthoDB" id="445620at2"/>
<evidence type="ECO:0000256" key="1">
    <source>
        <dbReference type="SAM" id="Phobius"/>
    </source>
</evidence>
<dbReference type="Pfam" id="PF04311">
    <property type="entry name" value="DUF459"/>
    <property type="match status" value="1"/>
</dbReference>
<dbReference type="PANTHER" id="PTHR30383:SF24">
    <property type="entry name" value="THIOESTERASE 1_PROTEASE 1_LYSOPHOSPHOLIPASE L1"/>
    <property type="match status" value="1"/>
</dbReference>
<evidence type="ECO:0000313" key="3">
    <source>
        <dbReference type="Proteomes" id="UP000017813"/>
    </source>
</evidence>
<sequence>MLISDPEAKPKIIVFPKKKGKFSHFRQYVALYLMLLITVFLTAWLGQRSINAYWQQTYHRASPLESLNRFGVWRWGGNIREYLTGYYDDVNQKFNQQNQNWEKQWTTTTEPIAASTVTTQVNATTAMTQASALENRQPEKEDEKAVYLQAGDKVLFAGDSIMQGIAPHLQKWLKSQYQIDSINLSKQSTGLAYPSFFDWPATIEHTFSQDKNLKLLIILIGANDPWDFPNPATDKGIPYLKFESDAWKHAYLARVNRIVQAAHQSQAKVIWLGIPYMKRPVLNTQMHYLEDILSQELSQKDNVLWLPINRLLSDGAENYQDSMVLDGETVQVRTKDGIHLTTRGQQFMADYIASYINYQENADSGSLKNP</sequence>
<feature type="transmembrane region" description="Helical" evidence="1">
    <location>
        <begin position="28"/>
        <end position="46"/>
    </location>
</feature>
<gene>
    <name evidence="2" type="ORF">HMPREF9021_01093</name>
</gene>
<dbReference type="eggNOG" id="COG2845">
    <property type="taxonomic scope" value="Bacteria"/>
</dbReference>
<organism evidence="2 3">
    <name type="scientific">Simonsiella muelleri ATCC 29453</name>
    <dbReference type="NCBI Taxonomy" id="641147"/>
    <lineage>
        <taxon>Bacteria</taxon>
        <taxon>Pseudomonadati</taxon>
        <taxon>Pseudomonadota</taxon>
        <taxon>Betaproteobacteria</taxon>
        <taxon>Neisseriales</taxon>
        <taxon>Neisseriaceae</taxon>
        <taxon>Simonsiella</taxon>
    </lineage>
</organism>
<reference evidence="2 3" key="2">
    <citation type="submission" date="2011-10" db="EMBL/GenBank/DDBJ databases">
        <title>The Genome Sequence of Simonsiella muelleri ATCC 29453.</title>
        <authorList>
            <consortium name="The Broad Institute Genome Sequencing Platform"/>
            <consortium name="The Broad Institute Genome Sequencing Center for Infectious Disease"/>
            <person name="Earl A."/>
            <person name="Ward D."/>
            <person name="Feldgarden M."/>
            <person name="Gevers D."/>
            <person name="Izard J."/>
            <person name="Baranova O.V."/>
            <person name="Blanton J.M."/>
            <person name="Tanner A.C."/>
            <person name="Dewhirst F."/>
            <person name="Young S.K."/>
            <person name="Zeng Q."/>
            <person name="Gargeya S."/>
            <person name="Fitzgerald M."/>
            <person name="Haas B."/>
            <person name="Abouelleil A."/>
            <person name="Alvarado L."/>
            <person name="Arachchi H.M."/>
            <person name="Berlin A."/>
            <person name="Brown A."/>
            <person name="Chapman S.B."/>
            <person name="Chen Z."/>
            <person name="Dunbar C."/>
            <person name="Freedman E."/>
            <person name="Gearin G."/>
            <person name="Goldberg J."/>
            <person name="Griggs A."/>
            <person name="Gujja S."/>
            <person name="Heiman D."/>
            <person name="Howarth C."/>
            <person name="Larson L."/>
            <person name="Lui A."/>
            <person name="MacDonald P.J.P."/>
            <person name="Montmayeur A."/>
            <person name="Murphy C."/>
            <person name="Neiman D."/>
            <person name="Pearson M."/>
            <person name="Priest M."/>
            <person name="Roberts A."/>
            <person name="Saif S."/>
            <person name="Shea T."/>
            <person name="Shenoy N."/>
            <person name="Sisk P."/>
            <person name="Stolte C."/>
            <person name="Sykes S."/>
            <person name="Wortman J."/>
            <person name="Nusbaum C."/>
            <person name="Birren B."/>
        </authorList>
    </citation>
    <scope>NUCLEOTIDE SEQUENCE [LARGE SCALE GENOMIC DNA]</scope>
    <source>
        <strain evidence="2 3">ATCC 29453</strain>
    </source>
</reference>
<dbReference type="EMBL" id="ADCY02000025">
    <property type="protein sequence ID" value="EFG30865.1"/>
    <property type="molecule type" value="Genomic_DNA"/>
</dbReference>
<accession>V9HL22</accession>
<proteinExistence type="predicted"/>
<keyword evidence="1" id="KW-0472">Membrane</keyword>
<protein>
    <submittedName>
        <fullName evidence="2">Uncharacterized protein</fullName>
    </submittedName>
</protein>
<keyword evidence="1" id="KW-0812">Transmembrane</keyword>
<dbReference type="RefSeq" id="WP_002641832.1">
    <property type="nucleotide sequence ID" value="NZ_JH815302.1"/>
</dbReference>
<dbReference type="InterPro" id="IPR036514">
    <property type="entry name" value="SGNH_hydro_sf"/>
</dbReference>
<dbReference type="AlphaFoldDB" id="V9HL22"/>
<reference evidence="2 3" key="1">
    <citation type="submission" date="2010-03" db="EMBL/GenBank/DDBJ databases">
        <authorList>
            <consortium name="The Broad Institute Genome Sequencing Platform"/>
            <person name="Ward D."/>
            <person name="Earl A."/>
            <person name="Feldgarden M."/>
            <person name="Gevers D."/>
            <person name="Young S."/>
            <person name="Zeng Q."/>
            <person name="Koehrsen M."/>
            <person name="Alvarado L."/>
            <person name="Berlin A.M."/>
            <person name="Borenstein D."/>
            <person name="Chapman S.B."/>
            <person name="Chen Z."/>
            <person name="Engels R."/>
            <person name="Freedman E."/>
            <person name="Gellesch M."/>
            <person name="Goldberg J."/>
            <person name="Griggs A."/>
            <person name="Gujja S."/>
            <person name="Heilman E.R."/>
            <person name="Heiman D.I."/>
            <person name="Hepburn T.A."/>
            <person name="Howarth C."/>
            <person name="Jen D."/>
            <person name="Larson L."/>
            <person name="Mehta T."/>
            <person name="Park D."/>
            <person name="Pearson M."/>
            <person name="Richards J."/>
            <person name="Roberts A."/>
            <person name="Saif S."/>
            <person name="Shea T.D."/>
            <person name="Shenoy N."/>
            <person name="Sisk P."/>
            <person name="Stolte C."/>
            <person name="Sykes S.N."/>
            <person name="Walk T."/>
            <person name="White J."/>
            <person name="Yandava C."/>
            <person name="Izard J."/>
            <person name="Baranova O.V."/>
            <person name="Blanton J.M."/>
            <person name="Tanner A.C."/>
            <person name="Dewhirst F."/>
            <person name="Haas B."/>
            <person name="Nusbaum C."/>
            <person name="Birren B."/>
        </authorList>
    </citation>
    <scope>NUCLEOTIDE SEQUENCE [LARGE SCALE GENOMIC DNA]</scope>
    <source>
        <strain evidence="2 3">ATCC 29453</strain>
    </source>
</reference>
<keyword evidence="1" id="KW-1133">Transmembrane helix</keyword>
<name>V9HL22_9NEIS</name>
<dbReference type="PANTHER" id="PTHR30383">
    <property type="entry name" value="THIOESTERASE 1/PROTEASE 1/LYSOPHOSPHOLIPASE L1"/>
    <property type="match status" value="1"/>
</dbReference>
<dbReference type="SUPFAM" id="SSF52266">
    <property type="entry name" value="SGNH hydrolase"/>
    <property type="match status" value="1"/>
</dbReference>
<dbReference type="Gene3D" id="3.40.50.1110">
    <property type="entry name" value="SGNH hydrolase"/>
    <property type="match status" value="1"/>
</dbReference>
<evidence type="ECO:0000313" key="2">
    <source>
        <dbReference type="EMBL" id="EFG30865.1"/>
    </source>
</evidence>
<comment type="caution">
    <text evidence="2">The sequence shown here is derived from an EMBL/GenBank/DDBJ whole genome shotgun (WGS) entry which is preliminary data.</text>
</comment>
<dbReference type="STRING" id="641147.HMPREF9021_01093"/>